<organism evidence="1 2">
    <name type="scientific">Aromatoleum bremense</name>
    <dbReference type="NCBI Taxonomy" id="76115"/>
    <lineage>
        <taxon>Bacteria</taxon>
        <taxon>Pseudomonadati</taxon>
        <taxon>Pseudomonadota</taxon>
        <taxon>Betaproteobacteria</taxon>
        <taxon>Rhodocyclales</taxon>
        <taxon>Rhodocyclaceae</taxon>
        <taxon>Aromatoleum</taxon>
    </lineage>
</organism>
<evidence type="ECO:0000313" key="1">
    <source>
        <dbReference type="EMBL" id="NMG14264.1"/>
    </source>
</evidence>
<proteinExistence type="predicted"/>
<reference evidence="1 2" key="1">
    <citation type="submission" date="2019-12" db="EMBL/GenBank/DDBJ databases">
        <title>Comparative genomics gives insights into the taxonomy of the Azoarcus-Aromatoleum group and reveals separate origins of nif in the plant-associated Azoarcus and non-plant-associated Aromatoleum sub-groups.</title>
        <authorList>
            <person name="Lafos M."/>
            <person name="Maluk M."/>
            <person name="Batista M."/>
            <person name="Junghare M."/>
            <person name="Carmona M."/>
            <person name="Faoro H."/>
            <person name="Cruz L.M."/>
            <person name="Battistoni F."/>
            <person name="De Souza E."/>
            <person name="Pedrosa F."/>
            <person name="Chen W.-M."/>
            <person name="Poole P.S."/>
            <person name="Dixon R.A."/>
            <person name="James E.K."/>
        </authorList>
    </citation>
    <scope>NUCLEOTIDE SEQUENCE [LARGE SCALE GENOMIC DNA]</scope>
    <source>
        <strain evidence="1 2">PbN1</strain>
    </source>
</reference>
<protein>
    <recommendedName>
        <fullName evidence="3">Transposase</fullName>
    </recommendedName>
</protein>
<evidence type="ECO:0008006" key="3">
    <source>
        <dbReference type="Google" id="ProtNLM"/>
    </source>
</evidence>
<name>A0ABX1NQK5_9RHOO</name>
<gene>
    <name evidence="1" type="ORF">GPA24_01645</name>
</gene>
<keyword evidence="2" id="KW-1185">Reference proteome</keyword>
<accession>A0ABX1NQK5</accession>
<dbReference type="RefSeq" id="WP_169201088.1">
    <property type="nucleotide sequence ID" value="NZ_CP059467.1"/>
</dbReference>
<comment type="caution">
    <text evidence="1">The sequence shown here is derived from an EMBL/GenBank/DDBJ whole genome shotgun (WGS) entry which is preliminary data.</text>
</comment>
<sequence length="82" mass="9324">MRFKCSDGLLQRVAHVQRQPERGQVAGVAAEDRLRQREKLALLVEMVLENRLAEEFQRVCRDVPRARPARAAQAVRSTARAS</sequence>
<evidence type="ECO:0000313" key="2">
    <source>
        <dbReference type="Proteomes" id="UP000633943"/>
    </source>
</evidence>
<dbReference type="EMBL" id="WTVP01000003">
    <property type="protein sequence ID" value="NMG14264.1"/>
    <property type="molecule type" value="Genomic_DNA"/>
</dbReference>
<dbReference type="Proteomes" id="UP000633943">
    <property type="component" value="Unassembled WGS sequence"/>
</dbReference>